<dbReference type="EMBL" id="JAESDN010000012">
    <property type="protein sequence ID" value="KAG7043204.1"/>
    <property type="molecule type" value="Genomic_DNA"/>
</dbReference>
<accession>A0A9P7QTH5</accession>
<feature type="non-terminal residue" evidence="1">
    <location>
        <position position="1"/>
    </location>
</feature>
<reference evidence="1" key="1">
    <citation type="submission" date="2021-05" db="EMBL/GenBank/DDBJ databases">
        <title>Comparative genomics of three Colletotrichum scovillei strains and genetic complementation revealed genes involved fungal growth and virulence on chili pepper.</title>
        <authorList>
            <person name="Hsieh D.-K."/>
            <person name="Chuang S.-C."/>
            <person name="Chen C.-Y."/>
            <person name="Chao Y.-T."/>
            <person name="Lu M.-Y.J."/>
            <person name="Lee M.-H."/>
            <person name="Shih M.-C."/>
        </authorList>
    </citation>
    <scope>NUCLEOTIDE SEQUENCE</scope>
    <source>
        <strain evidence="1">Coll-153</strain>
    </source>
</reference>
<keyword evidence="2" id="KW-1185">Reference proteome</keyword>
<name>A0A9P7QTH5_9PEZI</name>
<evidence type="ECO:0000313" key="1">
    <source>
        <dbReference type="EMBL" id="KAG7043204.1"/>
    </source>
</evidence>
<dbReference type="AlphaFoldDB" id="A0A9P7QTH5"/>
<proteinExistence type="predicted"/>
<sequence length="59" mass="6576">EQVYLTGLYSTPNHSLTLFGATVRSRQFSGLGRWRCIGIDSVIQDRDTLASDKASWMLG</sequence>
<gene>
    <name evidence="1" type="ORF">JMJ77_002910</name>
</gene>
<feature type="non-terminal residue" evidence="1">
    <location>
        <position position="59"/>
    </location>
</feature>
<organism evidence="1 2">
    <name type="scientific">Colletotrichum scovillei</name>
    <dbReference type="NCBI Taxonomy" id="1209932"/>
    <lineage>
        <taxon>Eukaryota</taxon>
        <taxon>Fungi</taxon>
        <taxon>Dikarya</taxon>
        <taxon>Ascomycota</taxon>
        <taxon>Pezizomycotina</taxon>
        <taxon>Sordariomycetes</taxon>
        <taxon>Hypocreomycetidae</taxon>
        <taxon>Glomerellales</taxon>
        <taxon>Glomerellaceae</taxon>
        <taxon>Colletotrichum</taxon>
        <taxon>Colletotrichum acutatum species complex</taxon>
    </lineage>
</organism>
<dbReference type="Proteomes" id="UP000699042">
    <property type="component" value="Unassembled WGS sequence"/>
</dbReference>
<protein>
    <submittedName>
        <fullName evidence="1">Uncharacterized protein</fullName>
    </submittedName>
</protein>
<comment type="caution">
    <text evidence="1">The sequence shown here is derived from an EMBL/GenBank/DDBJ whole genome shotgun (WGS) entry which is preliminary data.</text>
</comment>
<evidence type="ECO:0000313" key="2">
    <source>
        <dbReference type="Proteomes" id="UP000699042"/>
    </source>
</evidence>